<dbReference type="FunFam" id="1.25.40.10:FF:000452">
    <property type="entry name" value="pentatricopeptide repeat-containing protein At2g03880, mitochondrial"/>
    <property type="match status" value="1"/>
</dbReference>
<organism evidence="5 6">
    <name type="scientific">Ananas comosus</name>
    <name type="common">Pineapple</name>
    <name type="synonym">Ananas ananas</name>
    <dbReference type="NCBI Taxonomy" id="4615"/>
    <lineage>
        <taxon>Eukaryota</taxon>
        <taxon>Viridiplantae</taxon>
        <taxon>Streptophyta</taxon>
        <taxon>Embryophyta</taxon>
        <taxon>Tracheophyta</taxon>
        <taxon>Spermatophyta</taxon>
        <taxon>Magnoliopsida</taxon>
        <taxon>Liliopsida</taxon>
        <taxon>Poales</taxon>
        <taxon>Bromeliaceae</taxon>
        <taxon>Bromelioideae</taxon>
        <taxon>Ananas</taxon>
    </lineage>
</organism>
<accession>A0A199UFP0</accession>
<reference evidence="5 6" key="1">
    <citation type="journal article" date="2016" name="DNA Res.">
        <title>The draft genome of MD-2 pineapple using hybrid error correction of long reads.</title>
        <authorList>
            <person name="Redwan R.M."/>
            <person name="Saidin A."/>
            <person name="Kumar S.V."/>
        </authorList>
    </citation>
    <scope>NUCLEOTIDE SEQUENCE [LARGE SCALE GENOMIC DNA]</scope>
    <source>
        <strain evidence="6">cv. MD2</strain>
        <tissue evidence="5">Leaf</tissue>
    </source>
</reference>
<dbReference type="InterPro" id="IPR002885">
    <property type="entry name" value="PPR_rpt"/>
</dbReference>
<dbReference type="EMBL" id="LSRQ01008337">
    <property type="protein sequence ID" value="OAY63531.1"/>
    <property type="molecule type" value="Genomic_DNA"/>
</dbReference>
<dbReference type="PANTHER" id="PTHR47926:SF417">
    <property type="entry name" value="PENTACOTRIPEPTIDE-REPEAT REGION OF PRORP DOMAIN-CONTAINING PROTEIN"/>
    <property type="match status" value="1"/>
</dbReference>
<keyword evidence="2" id="KW-0809">Transit peptide</keyword>
<dbReference type="Pfam" id="PF13041">
    <property type="entry name" value="PPR_2"/>
    <property type="match status" value="3"/>
</dbReference>
<dbReference type="Pfam" id="PF01535">
    <property type="entry name" value="PPR"/>
    <property type="match status" value="3"/>
</dbReference>
<evidence type="ECO:0000256" key="3">
    <source>
        <dbReference type="PROSITE-ProRule" id="PRU00708"/>
    </source>
</evidence>
<feature type="repeat" description="PPR" evidence="3">
    <location>
        <begin position="414"/>
        <end position="448"/>
    </location>
</feature>
<feature type="repeat" description="PPR" evidence="3">
    <location>
        <begin position="110"/>
        <end position="144"/>
    </location>
</feature>
<dbReference type="Pfam" id="PF20431">
    <property type="entry name" value="E_motif"/>
    <property type="match status" value="1"/>
</dbReference>
<keyword evidence="1" id="KW-0677">Repeat</keyword>
<name>A0A199UFP0_ANACO</name>
<dbReference type="InterPro" id="IPR046960">
    <property type="entry name" value="PPR_At4g14850-like_plant"/>
</dbReference>
<dbReference type="Proteomes" id="UP000092600">
    <property type="component" value="Unassembled WGS sequence"/>
</dbReference>
<dbReference type="InterPro" id="IPR011990">
    <property type="entry name" value="TPR-like_helical_dom_sf"/>
</dbReference>
<dbReference type="GO" id="GO:0003723">
    <property type="term" value="F:RNA binding"/>
    <property type="evidence" value="ECO:0007669"/>
    <property type="project" value="InterPro"/>
</dbReference>
<dbReference type="FunFam" id="1.25.40.10:FF:000344">
    <property type="entry name" value="Pentatricopeptide repeat-containing protein"/>
    <property type="match status" value="1"/>
</dbReference>
<evidence type="ECO:0000256" key="1">
    <source>
        <dbReference type="ARBA" id="ARBA00022737"/>
    </source>
</evidence>
<dbReference type="FunFam" id="1.25.40.10:FF:000196">
    <property type="entry name" value="Pentatricopeptide repeat-containing protein At4g14850"/>
    <property type="match status" value="1"/>
</dbReference>
<sequence>MNITITRAKSTTHFSKLVHNSNPKSNPHTSLNLHTSCSNPNTKPSPTYSSLLQLCIDSFSKRAGRSLHGHVLTAGYGLGLHLSTKFVIFYSKSGDTDAARRVFDEMPHRSVVSWTAMISGYSQNGFSEKALNLFYVMHKSGIGANQFTYGSVLRACSVMACVRSGKQIHGCVAKSRFVGDIIVQSALMDMHLKCGSFEDALCLFRRIERRDVISWNSLIGGCVLRGVVDNSFELFSSMLRDGLLPDHFTFGTILKACGKVKAHSYVEPIHALIVKLGYEDESIVTGSLIDAYAKGRNMHSARTLYYSLHKSDLVCSTALISGYSMEREHCHKAMELFSEINHRGMIVDEVILCSILNVCANVASLNLGRQIHAHTLKNKSSFDVAVANALIDMYSKSGELHDAHRAFNEMQYKNVISWTSLIAAYGKHGIGEDAITLFIKMENEGVKPNDVTFLSILSACSHSGLTNKGMEYFNSMVSEYKIKPRAEHYSCAVDILCRGGQLEEAYKFVCEMDAKPNTSLWGAMLGACKIYGNTALGEVAAGFLFSLDPGRSVNYIVLSNMYAAVGLWENAQRARNLMIQKFTKKEAGSSIIYLDKVYIKAKMTQKFRLAAFDERELLVMTMLEAGSFEAPIQ</sequence>
<dbReference type="NCBIfam" id="TIGR00756">
    <property type="entry name" value="PPR"/>
    <property type="match status" value="5"/>
</dbReference>
<feature type="non-terminal residue" evidence="5">
    <location>
        <position position="633"/>
    </location>
</feature>
<dbReference type="GO" id="GO:0009451">
    <property type="term" value="P:RNA modification"/>
    <property type="evidence" value="ECO:0007669"/>
    <property type="project" value="InterPro"/>
</dbReference>
<evidence type="ECO:0000313" key="5">
    <source>
        <dbReference type="EMBL" id="OAY63531.1"/>
    </source>
</evidence>
<evidence type="ECO:0000313" key="6">
    <source>
        <dbReference type="Proteomes" id="UP000092600"/>
    </source>
</evidence>
<dbReference type="PROSITE" id="PS51375">
    <property type="entry name" value="PPR"/>
    <property type="match status" value="4"/>
</dbReference>
<feature type="region of interest" description="Disordered" evidence="4">
    <location>
        <begin position="17"/>
        <end position="44"/>
    </location>
</feature>
<proteinExistence type="predicted"/>
<dbReference type="Gene3D" id="1.25.40.10">
    <property type="entry name" value="Tetratricopeptide repeat domain"/>
    <property type="match status" value="4"/>
</dbReference>
<protein>
    <submittedName>
        <fullName evidence="5">Pentatricopeptide repeat-containing protein</fullName>
    </submittedName>
</protein>
<dbReference type="AlphaFoldDB" id="A0A199UFP0"/>
<gene>
    <name evidence="5" type="ORF">ACMD2_00508</name>
</gene>
<evidence type="ECO:0000256" key="2">
    <source>
        <dbReference type="ARBA" id="ARBA00022946"/>
    </source>
</evidence>
<dbReference type="PANTHER" id="PTHR47926">
    <property type="entry name" value="PENTATRICOPEPTIDE REPEAT-CONTAINING PROTEIN"/>
    <property type="match status" value="1"/>
</dbReference>
<feature type="repeat" description="PPR" evidence="3">
    <location>
        <begin position="383"/>
        <end position="413"/>
    </location>
</feature>
<comment type="caution">
    <text evidence="5">The sequence shown here is derived from an EMBL/GenBank/DDBJ whole genome shotgun (WGS) entry which is preliminary data.</text>
</comment>
<feature type="repeat" description="PPR" evidence="3">
    <location>
        <begin position="211"/>
        <end position="245"/>
    </location>
</feature>
<evidence type="ECO:0000256" key="4">
    <source>
        <dbReference type="SAM" id="MobiDB-lite"/>
    </source>
</evidence>
<dbReference type="InterPro" id="IPR046848">
    <property type="entry name" value="E_motif"/>
</dbReference>
<dbReference type="FunFam" id="1.25.40.10:FF:001566">
    <property type="entry name" value="Tetratricopeptide repeat (TPR)-like superfamily protein"/>
    <property type="match status" value="1"/>
</dbReference>